<accession>A0A9D2SLB7</accession>
<name>A0A9D2SLB7_9FIRM</name>
<gene>
    <name evidence="1" type="ORF">H9705_03000</name>
</gene>
<evidence type="ECO:0000313" key="2">
    <source>
        <dbReference type="Proteomes" id="UP000823849"/>
    </source>
</evidence>
<protein>
    <submittedName>
        <fullName evidence="1">PcfJ domain-containing protein</fullName>
    </submittedName>
</protein>
<comment type="caution">
    <text evidence="1">The sequence shown here is derived from an EMBL/GenBank/DDBJ whole genome shotgun (WGS) entry which is preliminary data.</text>
</comment>
<dbReference type="InterPro" id="IPR025586">
    <property type="entry name" value="PcfJ"/>
</dbReference>
<evidence type="ECO:0000313" key="1">
    <source>
        <dbReference type="EMBL" id="HJC14786.1"/>
    </source>
</evidence>
<dbReference type="Pfam" id="PF14284">
    <property type="entry name" value="PcfJ"/>
    <property type="match status" value="1"/>
</dbReference>
<dbReference type="EMBL" id="DWWU01000012">
    <property type="protein sequence ID" value="HJC14786.1"/>
    <property type="molecule type" value="Genomic_DNA"/>
</dbReference>
<proteinExistence type="predicted"/>
<reference evidence="1" key="1">
    <citation type="journal article" date="2021" name="PeerJ">
        <title>Extensive microbial diversity within the chicken gut microbiome revealed by metagenomics and culture.</title>
        <authorList>
            <person name="Gilroy R."/>
            <person name="Ravi A."/>
            <person name="Getino M."/>
            <person name="Pursley I."/>
            <person name="Horton D.L."/>
            <person name="Alikhan N.F."/>
            <person name="Baker D."/>
            <person name="Gharbi K."/>
            <person name="Hall N."/>
            <person name="Watson M."/>
            <person name="Adriaenssens E.M."/>
            <person name="Foster-Nyarko E."/>
            <person name="Jarju S."/>
            <person name="Secka A."/>
            <person name="Antonio M."/>
            <person name="Oren A."/>
            <person name="Chaudhuri R.R."/>
            <person name="La Ragione R."/>
            <person name="Hildebrand F."/>
            <person name="Pallen M.J."/>
        </authorList>
    </citation>
    <scope>NUCLEOTIDE SEQUENCE</scope>
    <source>
        <strain evidence="1">CHK185-5351</strain>
    </source>
</reference>
<sequence length="596" mass="68344">MRKYCFIRDASTNMCYCSKCGHIILQDEYNMKKHAGSCGEEAHFIIGRQTEDQDYFYLLEAEGDHLTFHVVTPVLYLRPGFKDRYKGGGWKRIFSAELYRGSREVRISRSKYGNLDMWLALIRQGRVRPAMTEEDSAVVRKVFPTVQGIYSLQMLVHIYKTKGLEYRNLLPEGTEDSMFSIRNMRLSGDVGGEDAVLFTNLHEIAEDELLLEINMALHSGKRHIRLLISEHYLYAGELPDLKELFSLENVVAGAGTEEDVHRFAERYPSFGLEAYWENGGRNLLLPLLSGEYHQGIELLAKSGCCAAAAFPGLSELLLDPLLYTNVKEMLGVPVSVVRKLRPEHFRLLPNVIEILSKIWKYNPRFLSVPQDAYTVPMLRFLAENNITREPGADGHWALLRGFDDRQVFRMIKYLASGKTEDYELYRDYLYCCRQIGEYPGGLTPANLKQAHDMAVDIKTDMENHRMAEAFRRQVSSPEYLELTTNTEMDNEIFGKDPYVVKAPSVPRELVEESAAMHHCVRMYADLVAKGATKIFFLRQRKQQSVPFVTIEVNGKRVIQVKAAYNKKADIRAQRFVRKWAAVKGLQITTPDMRESV</sequence>
<dbReference type="Proteomes" id="UP000823849">
    <property type="component" value="Unassembled WGS sequence"/>
</dbReference>
<organism evidence="1 2">
    <name type="scientific">Candidatus Fusicatenibacter intestinigallinarum</name>
    <dbReference type="NCBI Taxonomy" id="2838598"/>
    <lineage>
        <taxon>Bacteria</taxon>
        <taxon>Bacillati</taxon>
        <taxon>Bacillota</taxon>
        <taxon>Clostridia</taxon>
        <taxon>Lachnospirales</taxon>
        <taxon>Lachnospiraceae</taxon>
        <taxon>Fusicatenibacter</taxon>
    </lineage>
</organism>
<reference evidence="1" key="2">
    <citation type="submission" date="2021-04" db="EMBL/GenBank/DDBJ databases">
        <authorList>
            <person name="Gilroy R."/>
        </authorList>
    </citation>
    <scope>NUCLEOTIDE SEQUENCE</scope>
    <source>
        <strain evidence="1">CHK185-5351</strain>
    </source>
</reference>
<dbReference type="AlphaFoldDB" id="A0A9D2SLB7"/>